<keyword evidence="3" id="KW-0813">Transport</keyword>
<dbReference type="GO" id="GO:0015031">
    <property type="term" value="P:protein transport"/>
    <property type="evidence" value="ECO:0007669"/>
    <property type="project" value="UniProtKB-KW"/>
</dbReference>
<dbReference type="RefSeq" id="WP_120766831.1">
    <property type="nucleotide sequence ID" value="NZ_CP033169.1"/>
</dbReference>
<dbReference type="Pfam" id="PF02108">
    <property type="entry name" value="FliH"/>
    <property type="match status" value="1"/>
</dbReference>
<dbReference type="InterPro" id="IPR051472">
    <property type="entry name" value="T3SS_Stator/FliH"/>
</dbReference>
<organism evidence="8 9">
    <name type="scientific">Biomaibacter acetigenes</name>
    <dbReference type="NCBI Taxonomy" id="2316383"/>
    <lineage>
        <taxon>Bacteria</taxon>
        <taxon>Bacillati</taxon>
        <taxon>Bacillota</taxon>
        <taxon>Clostridia</taxon>
        <taxon>Thermosediminibacterales</taxon>
        <taxon>Tepidanaerobacteraceae</taxon>
        <taxon>Biomaibacter</taxon>
    </lineage>
</organism>
<protein>
    <submittedName>
        <fullName evidence="8">Flagellar assembly protein FliH</fullName>
    </submittedName>
</protein>
<evidence type="ECO:0000256" key="5">
    <source>
        <dbReference type="ARBA" id="ARBA00022927"/>
    </source>
</evidence>
<dbReference type="AlphaFoldDB" id="A0A3G2R4M3"/>
<evidence type="ECO:0000256" key="6">
    <source>
        <dbReference type="ARBA" id="ARBA00023225"/>
    </source>
</evidence>
<dbReference type="Proteomes" id="UP000280960">
    <property type="component" value="Chromosome"/>
</dbReference>
<evidence type="ECO:0000313" key="9">
    <source>
        <dbReference type="Proteomes" id="UP000280960"/>
    </source>
</evidence>
<dbReference type="EMBL" id="CP033169">
    <property type="protein sequence ID" value="AYO30464.1"/>
    <property type="molecule type" value="Genomic_DNA"/>
</dbReference>
<dbReference type="PANTHER" id="PTHR34982:SF1">
    <property type="entry name" value="FLAGELLAR ASSEMBLY PROTEIN FLIH"/>
    <property type="match status" value="1"/>
</dbReference>
<dbReference type="KEGG" id="bacg:D2962_07370"/>
<dbReference type="PANTHER" id="PTHR34982">
    <property type="entry name" value="YOP PROTEINS TRANSLOCATION PROTEIN L"/>
    <property type="match status" value="1"/>
</dbReference>
<keyword evidence="8" id="KW-0966">Cell projection</keyword>
<keyword evidence="9" id="KW-1185">Reference proteome</keyword>
<evidence type="ECO:0000256" key="2">
    <source>
        <dbReference type="ARBA" id="ARBA00006602"/>
    </source>
</evidence>
<reference evidence="8 9" key="1">
    <citation type="submission" date="2018-10" db="EMBL/GenBank/DDBJ databases">
        <authorList>
            <person name="Zhang X."/>
        </authorList>
    </citation>
    <scope>NUCLEOTIDE SEQUENCE [LARGE SCALE GENOMIC DNA]</scope>
    <source>
        <strain evidence="8 9">SK-G1</strain>
    </source>
</reference>
<feature type="domain" description="Flagellar assembly protein FliH/Type III secretion system HrpE" evidence="7">
    <location>
        <begin position="117"/>
        <end position="241"/>
    </location>
</feature>
<evidence type="ECO:0000256" key="3">
    <source>
        <dbReference type="ARBA" id="ARBA00022448"/>
    </source>
</evidence>
<comment type="similarity">
    <text evidence="2">Belongs to the FliH family.</text>
</comment>
<dbReference type="InterPro" id="IPR018035">
    <property type="entry name" value="Flagellar_FliH/T3SS_HrpE"/>
</dbReference>
<comment type="function">
    <text evidence="1">Needed for flagellar regrowth and assembly.</text>
</comment>
<evidence type="ECO:0000259" key="7">
    <source>
        <dbReference type="Pfam" id="PF02108"/>
    </source>
</evidence>
<evidence type="ECO:0000256" key="4">
    <source>
        <dbReference type="ARBA" id="ARBA00022795"/>
    </source>
</evidence>
<keyword evidence="6" id="KW-1006">Bacterial flagellum protein export</keyword>
<accession>A0A3G2R4M3</accession>
<dbReference type="GO" id="GO:0005829">
    <property type="term" value="C:cytosol"/>
    <property type="evidence" value="ECO:0007669"/>
    <property type="project" value="TreeGrafter"/>
</dbReference>
<keyword evidence="5" id="KW-0653">Protein transport</keyword>
<keyword evidence="8" id="KW-0282">Flagellum</keyword>
<dbReference type="GO" id="GO:0044781">
    <property type="term" value="P:bacterial-type flagellum organization"/>
    <property type="evidence" value="ECO:0007669"/>
    <property type="project" value="UniProtKB-KW"/>
</dbReference>
<proteinExistence type="inferred from homology"/>
<gene>
    <name evidence="8" type="ORF">D2962_07370</name>
</gene>
<evidence type="ECO:0000313" key="8">
    <source>
        <dbReference type="EMBL" id="AYO30464.1"/>
    </source>
</evidence>
<keyword evidence="4" id="KW-1005">Bacterial flagellum biogenesis</keyword>
<name>A0A3G2R4M3_9FIRM</name>
<evidence type="ECO:0000256" key="1">
    <source>
        <dbReference type="ARBA" id="ARBA00003041"/>
    </source>
</evidence>
<sequence>MSRVLKYVDVNSRSPYMLKSFKTDINNRVDENKMDTVRATRNRFYEDGMKLLMEDAMAMARDTLSRAKTEAEKIVADANGKKQEIEKQAFEKGYNDGFEKGKQEVQQQYRVLWEERLSQFNLLRKQLLDQNKIYLDYLEKETLKIALYIAEKILCQKIEVEPECYLNIIKKALEKVGEDRVFIRLSEHDYEKVISLEDLSNIKNGVSKINFVKDPLLSSGECIIYSDYFQMDAGIHTQVENIRSKLKEIGVIEDA</sequence>
<keyword evidence="8" id="KW-0969">Cilium</keyword>